<dbReference type="SMART" id="SM00409">
    <property type="entry name" value="IG"/>
    <property type="match status" value="3"/>
</dbReference>
<dbReference type="PANTHER" id="PTHR46013">
    <property type="entry name" value="VASCULAR CELL ADHESION MOLECULE 1"/>
    <property type="match status" value="1"/>
</dbReference>
<dbReference type="Pfam" id="PF07679">
    <property type="entry name" value="I-set"/>
    <property type="match status" value="1"/>
</dbReference>
<gene>
    <name evidence="2" type="ORF">pdam_00025272</name>
</gene>
<dbReference type="PROSITE" id="PS50835">
    <property type="entry name" value="IG_LIKE"/>
    <property type="match status" value="3"/>
</dbReference>
<evidence type="ECO:0000313" key="3">
    <source>
        <dbReference type="Proteomes" id="UP000275408"/>
    </source>
</evidence>
<comment type="caution">
    <text evidence="2">The sequence shown here is derived from an EMBL/GenBank/DDBJ whole genome shotgun (WGS) entry which is preliminary data.</text>
</comment>
<feature type="domain" description="Ig-like" evidence="1">
    <location>
        <begin position="443"/>
        <end position="521"/>
    </location>
</feature>
<dbReference type="PANTHER" id="PTHR46013:SF7">
    <property type="entry name" value="IG-LIKE DOMAIN-CONTAINING PROTEIN"/>
    <property type="match status" value="1"/>
</dbReference>
<dbReference type="Pfam" id="PF13927">
    <property type="entry name" value="Ig_3"/>
    <property type="match status" value="2"/>
</dbReference>
<feature type="domain" description="Ig-like" evidence="1">
    <location>
        <begin position="24"/>
        <end position="101"/>
    </location>
</feature>
<dbReference type="SUPFAM" id="SSF48726">
    <property type="entry name" value="Immunoglobulin"/>
    <property type="match status" value="4"/>
</dbReference>
<dbReference type="InterPro" id="IPR036179">
    <property type="entry name" value="Ig-like_dom_sf"/>
</dbReference>
<dbReference type="InterPro" id="IPR013783">
    <property type="entry name" value="Ig-like_fold"/>
</dbReference>
<dbReference type="InterPro" id="IPR007110">
    <property type="entry name" value="Ig-like_dom"/>
</dbReference>
<proteinExistence type="predicted"/>
<dbReference type="OrthoDB" id="10012075at2759"/>
<reference evidence="2 3" key="1">
    <citation type="journal article" date="2018" name="Sci. Rep.">
        <title>Comparative analysis of the Pocillopora damicornis genome highlights role of immune system in coral evolution.</title>
        <authorList>
            <person name="Cunning R."/>
            <person name="Bay R.A."/>
            <person name="Gillette P."/>
            <person name="Baker A.C."/>
            <person name="Traylor-Knowles N."/>
        </authorList>
    </citation>
    <scope>NUCLEOTIDE SEQUENCE [LARGE SCALE GENOMIC DNA]</scope>
    <source>
        <strain evidence="2">RSMAS</strain>
        <tissue evidence="2">Whole animal</tissue>
    </source>
</reference>
<sequence length="615" mass="66701">MHPASLLFKIHPASLLRGMRLLVPSSIQAIDDKKIIEGDNVTLICNVSGMPTPMVSWMTPDSQRVSGYRLEVTNIDRSQAGEYTCEVSNECGNATETATIDVQYKPENVQLTSSVVDNKACKGEVISFNCSANANPGVTSYQLFENESAILNTSTLGMWGKHLENKGVFVFKCVAKSSLGSAYSTSVTVAVNVPSSLQVIDDKRVIEGDNVTLLCRVSGMPSPMVSWMTPNGQRHSGYMLEVKSINRSQAGEYKCEAINECGNATKTASILVQFKLPVLPWTTKHVREKSSADANPGVASYQLFENETAILNTSVSGMWSKTLESKGEFVYRCVAKIIIGSEYSMSVTVTVNDKPENVQLMSSAMNNKACKGKVISFNCSANANPGVTSYQLFENETAILNTSASGMWNKTLESEGVFVYKCVANNSLGSEFSMSVTVTVNVPSSIVQITQDQNVTEGHNVTLMCNVSGIPLPMVSWMTPDSQHVSGYKLEVTNINRTQAGEYKCEASNECGNAAETANIILLHKPENVQLKTSVMDNKACKGDMIGFNCSAYARPSVTSYQLFENDTAILDADPSGMWKRNVLNGGVFTYKCMANNSLGTEVSPFVMVTVNGFS</sequence>
<organism evidence="2 3">
    <name type="scientific">Pocillopora damicornis</name>
    <name type="common">Cauliflower coral</name>
    <name type="synonym">Millepora damicornis</name>
    <dbReference type="NCBI Taxonomy" id="46731"/>
    <lineage>
        <taxon>Eukaryota</taxon>
        <taxon>Metazoa</taxon>
        <taxon>Cnidaria</taxon>
        <taxon>Anthozoa</taxon>
        <taxon>Hexacorallia</taxon>
        <taxon>Scleractinia</taxon>
        <taxon>Astrocoeniina</taxon>
        <taxon>Pocilloporidae</taxon>
        <taxon>Pocillopora</taxon>
    </lineage>
</organism>
<dbReference type="SMART" id="SM00408">
    <property type="entry name" value="IGc2"/>
    <property type="match status" value="3"/>
</dbReference>
<dbReference type="Gene3D" id="2.60.40.10">
    <property type="entry name" value="Immunoglobulins"/>
    <property type="match status" value="5"/>
</dbReference>
<dbReference type="Pfam" id="PF13895">
    <property type="entry name" value="Ig_2"/>
    <property type="match status" value="1"/>
</dbReference>
<feature type="non-terminal residue" evidence="2">
    <location>
        <position position="615"/>
    </location>
</feature>
<name>A0A3M6UU90_POCDA</name>
<keyword evidence="3" id="KW-1185">Reference proteome</keyword>
<dbReference type="InterPro" id="IPR013098">
    <property type="entry name" value="Ig_I-set"/>
</dbReference>
<dbReference type="AlphaFoldDB" id="A0A3M6UU90"/>
<accession>A0A3M6UU90</accession>
<evidence type="ECO:0000313" key="2">
    <source>
        <dbReference type="EMBL" id="RMX57134.1"/>
    </source>
</evidence>
<dbReference type="InterPro" id="IPR003599">
    <property type="entry name" value="Ig_sub"/>
</dbReference>
<evidence type="ECO:0000259" key="1">
    <source>
        <dbReference type="PROSITE" id="PS50835"/>
    </source>
</evidence>
<dbReference type="STRING" id="46731.A0A3M6UU90"/>
<dbReference type="EMBL" id="RCHS01000739">
    <property type="protein sequence ID" value="RMX57134.1"/>
    <property type="molecule type" value="Genomic_DNA"/>
</dbReference>
<dbReference type="Proteomes" id="UP000275408">
    <property type="component" value="Unassembled WGS sequence"/>
</dbReference>
<feature type="domain" description="Ig-like" evidence="1">
    <location>
        <begin position="194"/>
        <end position="271"/>
    </location>
</feature>
<protein>
    <recommendedName>
        <fullName evidence="1">Ig-like domain-containing protein</fullName>
    </recommendedName>
</protein>
<dbReference type="InterPro" id="IPR003598">
    <property type="entry name" value="Ig_sub2"/>
</dbReference>